<dbReference type="InterPro" id="IPR036010">
    <property type="entry name" value="2Fe-2S_ferredoxin-like_sf"/>
</dbReference>
<protein>
    <submittedName>
        <fullName evidence="2">Sarcosine oxidase subunit alpha</fullName>
    </submittedName>
</protein>
<dbReference type="CDD" id="cd00207">
    <property type="entry name" value="fer2"/>
    <property type="match status" value="1"/>
</dbReference>
<dbReference type="STRING" id="941907.SAMN06295910_0907"/>
<dbReference type="SUPFAM" id="SSF54292">
    <property type="entry name" value="2Fe-2S ferredoxin-like"/>
    <property type="match status" value="1"/>
</dbReference>
<dbReference type="GO" id="GO:0016491">
    <property type="term" value="F:oxidoreductase activity"/>
    <property type="evidence" value="ECO:0007669"/>
    <property type="project" value="UniProtKB-KW"/>
</dbReference>
<dbReference type="RefSeq" id="WP_085217705.1">
    <property type="nucleotide sequence ID" value="NZ_LT840185.1"/>
</dbReference>
<evidence type="ECO:0000313" key="2">
    <source>
        <dbReference type="EMBL" id="SMF61905.1"/>
    </source>
</evidence>
<dbReference type="Gene3D" id="3.10.20.440">
    <property type="entry name" value="2Fe-2S iron-sulphur cluster binding domain, sarcosine oxidase, alpha subunit, N-terminal domain"/>
    <property type="match status" value="1"/>
</dbReference>
<dbReference type="InterPro" id="IPR042204">
    <property type="entry name" value="2Fe-2S-bd_N"/>
</dbReference>
<dbReference type="Pfam" id="PF13510">
    <property type="entry name" value="Fer2_4"/>
    <property type="match status" value="1"/>
</dbReference>
<dbReference type="GO" id="GO:0051536">
    <property type="term" value="F:iron-sulfur cluster binding"/>
    <property type="evidence" value="ECO:0007669"/>
    <property type="project" value="InterPro"/>
</dbReference>
<reference evidence="3" key="1">
    <citation type="submission" date="2017-04" db="EMBL/GenBank/DDBJ databases">
        <authorList>
            <person name="Varghese N."/>
            <person name="Submissions S."/>
        </authorList>
    </citation>
    <scope>NUCLEOTIDE SEQUENCE [LARGE SCALE GENOMIC DNA]</scope>
    <source>
        <strain evidence="3">Dd16</strain>
    </source>
</reference>
<dbReference type="Proteomes" id="UP000192934">
    <property type="component" value="Chromosome I"/>
</dbReference>
<evidence type="ECO:0000256" key="1">
    <source>
        <dbReference type="ARBA" id="ARBA00023002"/>
    </source>
</evidence>
<proteinExistence type="predicted"/>
<name>A0A1X7G0L1_9SPHN</name>
<dbReference type="AlphaFoldDB" id="A0A1X7G0L1"/>
<sequence length="92" mass="9529">MSGARIEKGVQRGAEVTLTIDGVAMTAFEGETIAAAMLAAGRDRFRDDGGPRGMFCNMGTCGECMVTLAPDGRRVRACVTAVQGGMQVVTDG</sequence>
<dbReference type="EMBL" id="LT840185">
    <property type="protein sequence ID" value="SMF61905.1"/>
    <property type="molecule type" value="Genomic_DNA"/>
</dbReference>
<accession>A0A1X7G0L1</accession>
<organism evidence="2 3">
    <name type="scientific">Allosphingosinicella indica</name>
    <dbReference type="NCBI Taxonomy" id="941907"/>
    <lineage>
        <taxon>Bacteria</taxon>
        <taxon>Pseudomonadati</taxon>
        <taxon>Pseudomonadota</taxon>
        <taxon>Alphaproteobacteria</taxon>
        <taxon>Sphingomonadales</taxon>
        <taxon>Sphingomonadaceae</taxon>
        <taxon>Allosphingosinicella</taxon>
    </lineage>
</organism>
<dbReference type="OrthoDB" id="573392at2"/>
<gene>
    <name evidence="2" type="ORF">SAMN06295910_0907</name>
</gene>
<keyword evidence="1" id="KW-0560">Oxidoreductase</keyword>
<evidence type="ECO:0000313" key="3">
    <source>
        <dbReference type="Proteomes" id="UP000192934"/>
    </source>
</evidence>
<dbReference type="InterPro" id="IPR001041">
    <property type="entry name" value="2Fe-2S_ferredoxin-type"/>
</dbReference>
<keyword evidence="3" id="KW-1185">Reference proteome</keyword>